<dbReference type="AlphaFoldDB" id="X0W9Z2"/>
<sequence length="70" mass="7847">RPEFALEIEILELQNEYLLDFAGDSGLIPNIVDGPYFSSCMNLYLFGTGVCEFGGARFSKVMNAYLFPIE</sequence>
<name>X0W9Z2_9ZZZZ</name>
<evidence type="ECO:0000313" key="1">
    <source>
        <dbReference type="EMBL" id="GAG27779.1"/>
    </source>
</evidence>
<organism evidence="1">
    <name type="scientific">marine sediment metagenome</name>
    <dbReference type="NCBI Taxonomy" id="412755"/>
    <lineage>
        <taxon>unclassified sequences</taxon>
        <taxon>metagenomes</taxon>
        <taxon>ecological metagenomes</taxon>
    </lineage>
</organism>
<feature type="non-terminal residue" evidence="1">
    <location>
        <position position="1"/>
    </location>
</feature>
<protein>
    <submittedName>
        <fullName evidence="1">Uncharacterized protein</fullName>
    </submittedName>
</protein>
<comment type="caution">
    <text evidence="1">The sequence shown here is derived from an EMBL/GenBank/DDBJ whole genome shotgun (WGS) entry which is preliminary data.</text>
</comment>
<gene>
    <name evidence="1" type="ORF">S01H1_52179</name>
</gene>
<proteinExistence type="predicted"/>
<reference evidence="1" key="1">
    <citation type="journal article" date="2014" name="Front. Microbiol.">
        <title>High frequency of phylogenetically diverse reductive dehalogenase-homologous genes in deep subseafloor sedimentary metagenomes.</title>
        <authorList>
            <person name="Kawai M."/>
            <person name="Futagami T."/>
            <person name="Toyoda A."/>
            <person name="Takaki Y."/>
            <person name="Nishi S."/>
            <person name="Hori S."/>
            <person name="Arai W."/>
            <person name="Tsubouchi T."/>
            <person name="Morono Y."/>
            <person name="Uchiyama I."/>
            <person name="Ito T."/>
            <person name="Fujiyama A."/>
            <person name="Inagaki F."/>
            <person name="Takami H."/>
        </authorList>
    </citation>
    <scope>NUCLEOTIDE SEQUENCE</scope>
    <source>
        <strain evidence="1">Expedition CK06-06</strain>
    </source>
</reference>
<dbReference type="EMBL" id="BARS01033717">
    <property type="protein sequence ID" value="GAG27779.1"/>
    <property type="molecule type" value="Genomic_DNA"/>
</dbReference>
<accession>X0W9Z2</accession>